<organism evidence="2 3">
    <name type="scientific">Arabidopsis thaliana x Arabidopsis arenosa</name>
    <dbReference type="NCBI Taxonomy" id="1240361"/>
    <lineage>
        <taxon>Eukaryota</taxon>
        <taxon>Viridiplantae</taxon>
        <taxon>Streptophyta</taxon>
        <taxon>Embryophyta</taxon>
        <taxon>Tracheophyta</taxon>
        <taxon>Spermatophyta</taxon>
        <taxon>Magnoliopsida</taxon>
        <taxon>eudicotyledons</taxon>
        <taxon>Gunneridae</taxon>
        <taxon>Pentapetalae</taxon>
        <taxon>rosids</taxon>
        <taxon>malvids</taxon>
        <taxon>Brassicales</taxon>
        <taxon>Brassicaceae</taxon>
        <taxon>Camelineae</taxon>
        <taxon>Arabidopsis</taxon>
    </lineage>
</organism>
<dbReference type="InterPro" id="IPR050354">
    <property type="entry name" value="F-box/kelch-repeat_ARATH"/>
</dbReference>
<dbReference type="Proteomes" id="UP000694240">
    <property type="component" value="Chromosome 5"/>
</dbReference>
<reference evidence="2 3" key="1">
    <citation type="submission" date="2020-12" db="EMBL/GenBank/DDBJ databases">
        <title>Concerted genomic and epigenomic changes stabilize Arabidopsis allopolyploids.</title>
        <authorList>
            <person name="Chen Z."/>
        </authorList>
    </citation>
    <scope>NUCLEOTIDE SEQUENCE [LARGE SCALE GENOMIC DNA]</scope>
    <source>
        <strain evidence="2">Allo738</strain>
        <tissue evidence="2">Leaf</tissue>
    </source>
</reference>
<proteinExistence type="predicted"/>
<dbReference type="Pfam" id="PF00646">
    <property type="entry name" value="F-box"/>
    <property type="match status" value="1"/>
</dbReference>
<protein>
    <submittedName>
        <fullName evidence="2">F-box domain</fullName>
    </submittedName>
</protein>
<sequence length="306" mass="35424">MQSQTNPNPSLPDDLILSCVARVSRLYYPALSLVSKSFRSLIASPELYKTRSLLDRTESCLYSHFHILLLSHLLRALCRFVLVSTTLADMNCLPLASRFCIARLTRGTRALGRCKDGDSMTFQVFDTNTQTWDPLSVPCSETKHDFHYKIVRFDGKLHLVSYKGVDAYNSKEGRWDLVTPSIEHNKYLYDCYRNIGNVWYTIVKGDISTSVWWYHSEEREWRDLKGMVGLPKFPIDACLRMVDYGGKMAVLWDDYLPGRRKKMIWCAEIALERRGSLEIWGKVEWFAHVLTVPRQYEFVKVLAATL</sequence>
<feature type="domain" description="F-box" evidence="1">
    <location>
        <begin position="11"/>
        <end position="51"/>
    </location>
</feature>
<gene>
    <name evidence="2" type="ORF">ISN45_At05g033010</name>
</gene>
<keyword evidence="3" id="KW-1185">Reference proteome</keyword>
<evidence type="ECO:0000313" key="2">
    <source>
        <dbReference type="EMBL" id="KAG7604220.1"/>
    </source>
</evidence>
<dbReference type="AlphaFoldDB" id="A0A8T2D1I5"/>
<evidence type="ECO:0000313" key="3">
    <source>
        <dbReference type="Proteomes" id="UP000694240"/>
    </source>
</evidence>
<dbReference type="SMART" id="SM00256">
    <property type="entry name" value="FBOX"/>
    <property type="match status" value="1"/>
</dbReference>
<comment type="caution">
    <text evidence="2">The sequence shown here is derived from an EMBL/GenBank/DDBJ whole genome shotgun (WGS) entry which is preliminary data.</text>
</comment>
<dbReference type="InterPro" id="IPR001810">
    <property type="entry name" value="F-box_dom"/>
</dbReference>
<accession>A0A8T2D1I5</accession>
<dbReference type="Pfam" id="PF25210">
    <property type="entry name" value="Kelch_FKB95"/>
    <property type="match status" value="1"/>
</dbReference>
<dbReference type="CDD" id="cd22152">
    <property type="entry name" value="F-box_AtAFR-like"/>
    <property type="match status" value="1"/>
</dbReference>
<dbReference type="PANTHER" id="PTHR24414">
    <property type="entry name" value="F-BOX/KELCH-REPEAT PROTEIN SKIP4"/>
    <property type="match status" value="1"/>
</dbReference>
<name>A0A8T2D1I5_9BRAS</name>
<dbReference type="InterPro" id="IPR057499">
    <property type="entry name" value="Kelch_FKB95"/>
</dbReference>
<dbReference type="EMBL" id="JAEFBK010000005">
    <property type="protein sequence ID" value="KAG7604220.1"/>
    <property type="molecule type" value="Genomic_DNA"/>
</dbReference>
<evidence type="ECO:0000259" key="1">
    <source>
        <dbReference type="SMART" id="SM00256"/>
    </source>
</evidence>
<dbReference type="PANTHER" id="PTHR24414:SF184">
    <property type="entry name" value="GALACTOSE OXIDASE_KELCH REPEAT SUPERFAMILY PROTEIN"/>
    <property type="match status" value="1"/>
</dbReference>